<comment type="caution">
    <text evidence="4">The sequence shown here is derived from an EMBL/GenBank/DDBJ whole genome shotgun (WGS) entry which is preliminary data.</text>
</comment>
<keyword evidence="1" id="KW-0808">Transferase</keyword>
<dbReference type="InterPro" id="IPR051159">
    <property type="entry name" value="Hexapeptide_acetyltransf"/>
</dbReference>
<keyword evidence="3 4" id="KW-0012">Acyltransferase</keyword>
<dbReference type="GO" id="GO:0016746">
    <property type="term" value="F:acyltransferase activity"/>
    <property type="evidence" value="ECO:0007669"/>
    <property type="project" value="UniProtKB-KW"/>
</dbReference>
<evidence type="ECO:0000256" key="1">
    <source>
        <dbReference type="ARBA" id="ARBA00022679"/>
    </source>
</evidence>
<dbReference type="CDD" id="cd04647">
    <property type="entry name" value="LbH_MAT_like"/>
    <property type="match status" value="1"/>
</dbReference>
<name>A0AA94JNE7_9FLAO</name>
<accession>A0AA94JNE7</accession>
<sequence length="186" mass="20738">MKKLIRNLLHSYFRNKIKFGREGNKLVLSVLNSKFHYSKNIFLGDNVNIGPNADFDAADRINVGNGVIFAPGVIIYTRTHNFNSDDLQAIPYDNICLTAEVNIGDYVWIGRNVLILPGVTIGKGAVVGAGAVVSKDIPEYGIAVGNPVKVIGYRKKEIFDELYNQPNSFVYNKFGRKKIFKKKNGK</sequence>
<dbReference type="RefSeq" id="WP_127822133.1">
    <property type="nucleotide sequence ID" value="NZ_RWGX02000012.1"/>
</dbReference>
<protein>
    <submittedName>
        <fullName evidence="4">Acyltransferase</fullName>
    </submittedName>
</protein>
<proteinExistence type="predicted"/>
<dbReference type="AlphaFoldDB" id="A0AA94JNE7"/>
<gene>
    <name evidence="4" type="ORF">EJB19_09035</name>
</gene>
<dbReference type="InterPro" id="IPR011004">
    <property type="entry name" value="Trimer_LpxA-like_sf"/>
</dbReference>
<reference evidence="4" key="1">
    <citation type="submission" date="2018-12" db="EMBL/GenBank/DDBJ databases">
        <title>Draft genome sequence of Flaovobacterium columnare BGFS27 isolated from channel catfish in Alabama.</title>
        <authorList>
            <person name="Cai W."/>
            <person name="Arias C."/>
        </authorList>
    </citation>
    <scope>NUCLEOTIDE SEQUENCE [LARGE SCALE GENOMIC DNA]</scope>
    <source>
        <strain evidence="4">BGFS27</strain>
    </source>
</reference>
<dbReference type="InterPro" id="IPR018357">
    <property type="entry name" value="Hexapep_transf_CS"/>
</dbReference>
<keyword evidence="2" id="KW-0677">Repeat</keyword>
<evidence type="ECO:0000256" key="2">
    <source>
        <dbReference type="ARBA" id="ARBA00022737"/>
    </source>
</evidence>
<dbReference type="Gene3D" id="2.160.10.10">
    <property type="entry name" value="Hexapeptide repeat proteins"/>
    <property type="match status" value="1"/>
</dbReference>
<dbReference type="Pfam" id="PF00132">
    <property type="entry name" value="Hexapep"/>
    <property type="match status" value="1"/>
</dbReference>
<organism evidence="4">
    <name type="scientific">Flavobacterium columnare</name>
    <dbReference type="NCBI Taxonomy" id="996"/>
    <lineage>
        <taxon>Bacteria</taxon>
        <taxon>Pseudomonadati</taxon>
        <taxon>Bacteroidota</taxon>
        <taxon>Flavobacteriia</taxon>
        <taxon>Flavobacteriales</taxon>
        <taxon>Flavobacteriaceae</taxon>
        <taxon>Flavobacterium</taxon>
    </lineage>
</organism>
<dbReference type="PROSITE" id="PS00101">
    <property type="entry name" value="HEXAPEP_TRANSFERASES"/>
    <property type="match status" value="1"/>
</dbReference>
<dbReference type="SUPFAM" id="SSF51161">
    <property type="entry name" value="Trimeric LpxA-like enzymes"/>
    <property type="match status" value="1"/>
</dbReference>
<dbReference type="InterPro" id="IPR001451">
    <property type="entry name" value="Hexapep"/>
</dbReference>
<evidence type="ECO:0000313" key="4">
    <source>
        <dbReference type="EMBL" id="RVU88302.1"/>
    </source>
</evidence>
<dbReference type="EMBL" id="RWGX01000004">
    <property type="protein sequence ID" value="RVU88302.1"/>
    <property type="molecule type" value="Genomic_DNA"/>
</dbReference>
<evidence type="ECO:0000256" key="3">
    <source>
        <dbReference type="ARBA" id="ARBA00023315"/>
    </source>
</evidence>
<dbReference type="PANTHER" id="PTHR23416">
    <property type="entry name" value="SIALIC ACID SYNTHASE-RELATED"/>
    <property type="match status" value="1"/>
</dbReference>